<evidence type="ECO:0000259" key="1">
    <source>
        <dbReference type="Pfam" id="PF04016"/>
    </source>
</evidence>
<reference evidence="3" key="1">
    <citation type="journal article" date="2020" name="mSystems">
        <title>Genome- and Community-Level Interaction Insights into Carbon Utilization and Element Cycling Functions of Hydrothermarchaeota in Hydrothermal Sediment.</title>
        <authorList>
            <person name="Zhou Z."/>
            <person name="Liu Y."/>
            <person name="Xu W."/>
            <person name="Pan J."/>
            <person name="Luo Z.H."/>
            <person name="Li M."/>
        </authorList>
    </citation>
    <scope>NUCLEOTIDE SEQUENCE [LARGE SCALE GENOMIC DNA]</scope>
    <source>
        <strain evidence="3">SpSt-106</strain>
    </source>
</reference>
<sequence length="254" mass="28592">MLMSYTDIYKNLVEASLSLARAKRLKRVCVGIHYTMVEIERGGVGLAYTFLPEVKKCCELRNEITFWKNSADVVVKGYLSGNPIEEVIGFATINAVFNYKKDFLKDAISGDIFSEIKVNSKDEILMIGYFEPLFKKLEGRVGKIWVIEKPIEETNLKISDISDKIKLAIVTSSTLVNKTLHSILENLEGIPEILLMGPTTPLNPEVFRFTPITWLCGSIVKDPELLFKMVCEGKGATSFFKSGVLEKINLRVKK</sequence>
<accession>A0A7V5XH04</accession>
<dbReference type="InterPro" id="IPR007161">
    <property type="entry name" value="DUF364"/>
</dbReference>
<dbReference type="Gene3D" id="3.30.390.100">
    <property type="match status" value="1"/>
</dbReference>
<evidence type="ECO:0008006" key="4">
    <source>
        <dbReference type="Google" id="ProtNLM"/>
    </source>
</evidence>
<protein>
    <recommendedName>
        <fullName evidence="4">DUF364 domain-containing protein</fullName>
    </recommendedName>
</protein>
<dbReference type="Pfam" id="PF04016">
    <property type="entry name" value="DUF364"/>
    <property type="match status" value="1"/>
</dbReference>
<comment type="caution">
    <text evidence="3">The sequence shown here is derived from an EMBL/GenBank/DDBJ whole genome shotgun (WGS) entry which is preliminary data.</text>
</comment>
<evidence type="ECO:0000259" key="2">
    <source>
        <dbReference type="Pfam" id="PF13938"/>
    </source>
</evidence>
<feature type="domain" description="DUF4213" evidence="2">
    <location>
        <begin position="18"/>
        <end position="96"/>
    </location>
</feature>
<dbReference type="EMBL" id="DRWR01000086">
    <property type="protein sequence ID" value="HHQ16148.1"/>
    <property type="molecule type" value="Genomic_DNA"/>
</dbReference>
<name>A0A7V5XH04_9BACT</name>
<gene>
    <name evidence="3" type="ORF">ENM15_04970</name>
</gene>
<dbReference type="Pfam" id="PF13938">
    <property type="entry name" value="DUF4213"/>
    <property type="match status" value="1"/>
</dbReference>
<dbReference type="InterPro" id="IPR025251">
    <property type="entry name" value="DUF4213"/>
</dbReference>
<dbReference type="AlphaFoldDB" id="A0A7V5XH04"/>
<feature type="domain" description="Putative heavy-metal chelation" evidence="1">
    <location>
        <begin position="115"/>
        <end position="244"/>
    </location>
</feature>
<proteinExistence type="predicted"/>
<dbReference type="SUPFAM" id="SSF159713">
    <property type="entry name" value="Dhaf3308-like"/>
    <property type="match status" value="1"/>
</dbReference>
<dbReference type="Gene3D" id="3.40.50.11590">
    <property type="match status" value="1"/>
</dbReference>
<evidence type="ECO:0000313" key="3">
    <source>
        <dbReference type="EMBL" id="HHQ16148.1"/>
    </source>
</evidence>
<organism evidence="3">
    <name type="scientific">Thermodesulfobacterium geofontis</name>
    <dbReference type="NCBI Taxonomy" id="1295609"/>
    <lineage>
        <taxon>Bacteria</taxon>
        <taxon>Pseudomonadati</taxon>
        <taxon>Thermodesulfobacteriota</taxon>
        <taxon>Thermodesulfobacteria</taxon>
        <taxon>Thermodesulfobacteriales</taxon>
        <taxon>Thermodesulfobacteriaceae</taxon>
        <taxon>Thermodesulfobacterium</taxon>
    </lineage>
</organism>